<proteinExistence type="predicted"/>
<dbReference type="Proteomes" id="UP001177003">
    <property type="component" value="Chromosome 5"/>
</dbReference>
<dbReference type="Gene3D" id="3.30.230.10">
    <property type="match status" value="1"/>
</dbReference>
<evidence type="ECO:0000259" key="2">
    <source>
        <dbReference type="Pfam" id="PF01119"/>
    </source>
</evidence>
<dbReference type="GO" id="GO:0005524">
    <property type="term" value="F:ATP binding"/>
    <property type="evidence" value="ECO:0007669"/>
    <property type="project" value="InterPro"/>
</dbReference>
<dbReference type="GO" id="GO:0006298">
    <property type="term" value="P:mismatch repair"/>
    <property type="evidence" value="ECO:0007669"/>
    <property type="project" value="InterPro"/>
</dbReference>
<protein>
    <recommendedName>
        <fullName evidence="2">DNA mismatch repair protein S5 domain-containing protein</fullName>
    </recommendedName>
</protein>
<evidence type="ECO:0000256" key="1">
    <source>
        <dbReference type="SAM" id="Coils"/>
    </source>
</evidence>
<evidence type="ECO:0000313" key="3">
    <source>
        <dbReference type="EMBL" id="CAI9286802.1"/>
    </source>
</evidence>
<dbReference type="AlphaFoldDB" id="A0AA35Z7C6"/>
<dbReference type="InterPro" id="IPR013507">
    <property type="entry name" value="DNA_mismatch_S5_2-like"/>
</dbReference>
<dbReference type="PANTHER" id="PTHR46856:SF1">
    <property type="entry name" value="PX DOMAIN-CONTAINING PROTEIN EREL1-RELATED"/>
    <property type="match status" value="1"/>
</dbReference>
<dbReference type="PANTHER" id="PTHR46856">
    <property type="entry name" value="PX DOMAIN-CONTAINING PROTEIN EREL1-RELATED"/>
    <property type="match status" value="1"/>
</dbReference>
<gene>
    <name evidence="3" type="ORF">LSALG_LOCUS26202</name>
</gene>
<dbReference type="InterPro" id="IPR044588">
    <property type="entry name" value="EREX-like"/>
</dbReference>
<keyword evidence="1" id="KW-0175">Coiled coil</keyword>
<name>A0AA35Z7C6_LACSI</name>
<dbReference type="EMBL" id="OX465081">
    <property type="protein sequence ID" value="CAI9286802.1"/>
    <property type="molecule type" value="Genomic_DNA"/>
</dbReference>
<dbReference type="SUPFAM" id="SSF54211">
    <property type="entry name" value="Ribosomal protein S5 domain 2-like"/>
    <property type="match status" value="1"/>
</dbReference>
<dbReference type="InterPro" id="IPR014721">
    <property type="entry name" value="Ribsml_uS5_D2-typ_fold_subgr"/>
</dbReference>
<organism evidence="3 4">
    <name type="scientific">Lactuca saligna</name>
    <name type="common">Willowleaf lettuce</name>
    <dbReference type="NCBI Taxonomy" id="75948"/>
    <lineage>
        <taxon>Eukaryota</taxon>
        <taxon>Viridiplantae</taxon>
        <taxon>Streptophyta</taxon>
        <taxon>Embryophyta</taxon>
        <taxon>Tracheophyta</taxon>
        <taxon>Spermatophyta</taxon>
        <taxon>Magnoliopsida</taxon>
        <taxon>eudicotyledons</taxon>
        <taxon>Gunneridae</taxon>
        <taxon>Pentapetalae</taxon>
        <taxon>asterids</taxon>
        <taxon>campanulids</taxon>
        <taxon>Asterales</taxon>
        <taxon>Asteraceae</taxon>
        <taxon>Cichorioideae</taxon>
        <taxon>Cichorieae</taxon>
        <taxon>Lactucinae</taxon>
        <taxon>Lactuca</taxon>
    </lineage>
</organism>
<dbReference type="InterPro" id="IPR020568">
    <property type="entry name" value="Ribosomal_Su5_D2-typ_SF"/>
</dbReference>
<dbReference type="GO" id="GO:0030983">
    <property type="term" value="F:mismatched DNA binding"/>
    <property type="evidence" value="ECO:0007669"/>
    <property type="project" value="InterPro"/>
</dbReference>
<feature type="domain" description="DNA mismatch repair protein S5" evidence="2">
    <location>
        <begin position="2"/>
        <end position="65"/>
    </location>
</feature>
<accession>A0AA35Z7C6</accession>
<reference evidence="3" key="1">
    <citation type="submission" date="2023-04" db="EMBL/GenBank/DDBJ databases">
        <authorList>
            <person name="Vijverberg K."/>
            <person name="Xiong W."/>
            <person name="Schranz E."/>
        </authorList>
    </citation>
    <scope>NUCLEOTIDE SEQUENCE</scope>
</reference>
<feature type="coiled-coil region" evidence="1">
    <location>
        <begin position="180"/>
        <end position="332"/>
    </location>
</feature>
<dbReference type="Pfam" id="PF01119">
    <property type="entry name" value="DNA_mis_repair"/>
    <property type="match status" value="1"/>
</dbReference>
<evidence type="ECO:0000313" key="4">
    <source>
        <dbReference type="Proteomes" id="UP001177003"/>
    </source>
</evidence>
<keyword evidence="4" id="KW-1185">Reference proteome</keyword>
<dbReference type="GO" id="GO:0015031">
    <property type="term" value="P:protein transport"/>
    <property type="evidence" value="ECO:0007669"/>
    <property type="project" value="InterPro"/>
</dbReference>
<sequence>MPKVTKLLNEFYRSANSKQYPIAIMNFIVPTKVYDVNVTPDKRKFFFSDEGSLLKSLKEALLEIYAPRLASFLVHGPEELTQGGNTSKLCSPHETLRSSPAVKPINLDDYSLSKTDFTLKFHGNIIQLNNAERNIFTSFCRCCPVAAYNIKHESISSNTLSEVPVLRTTKIDMEDLISRLNQEIAVKDYLTKKVNDLEEELETTKVTSNENLHQAILMERERVTQMQWDMEELRRKSLEMEFKLKSQSQQDENVEIEEKDELLKELEDTKSKLDQLSKKHQELEIKSKANVKILVKEVKSLRSSQAELKQQLNQSVIEKSEAEKLVQQEKERMEVGRMKLLHEVAPVTFTFFLLPICLVIS</sequence>